<comment type="catalytic activity">
    <reaction evidence="10">
        <text>2 oxidized [amicyanin] + methylamine + H2O = 2 reduced [amicyanin] + formaldehyde + NH4(+) + 2 H(+)</text>
        <dbReference type="Rhea" id="RHEA:30207"/>
        <dbReference type="Rhea" id="RHEA-COMP:11100"/>
        <dbReference type="Rhea" id="RHEA-COMP:11101"/>
        <dbReference type="ChEBI" id="CHEBI:15377"/>
        <dbReference type="ChEBI" id="CHEBI:15378"/>
        <dbReference type="ChEBI" id="CHEBI:16842"/>
        <dbReference type="ChEBI" id="CHEBI:28938"/>
        <dbReference type="ChEBI" id="CHEBI:29036"/>
        <dbReference type="ChEBI" id="CHEBI:49552"/>
        <dbReference type="ChEBI" id="CHEBI:59338"/>
        <dbReference type="EC" id="1.4.9.1"/>
    </reaction>
</comment>
<comment type="subunit">
    <text evidence="10">Heterotetramer of two light and two heavy chains.</text>
</comment>
<feature type="domain" description="Methylamine/Aralkylamine dehydrogenase light chain C-terminal" evidence="11">
    <location>
        <begin position="83"/>
        <end position="193"/>
    </location>
</feature>
<dbReference type="EC" id="1.4.9.1" evidence="10"/>
<keyword evidence="8 10" id="KW-0560">Oxidoreductase</keyword>
<comment type="caution">
    <text evidence="12">The sequence shown here is derived from an EMBL/GenBank/DDBJ whole genome shotgun (WGS) entry which is preliminary data.</text>
</comment>
<evidence type="ECO:0000313" key="12">
    <source>
        <dbReference type="EMBL" id="NHO32591.1"/>
    </source>
</evidence>
<dbReference type="InterPro" id="IPR013504">
    <property type="entry name" value="MADH/AADH_Ltc_C_dom"/>
</dbReference>
<evidence type="ECO:0000256" key="7">
    <source>
        <dbReference type="ARBA" id="ARBA00022982"/>
    </source>
</evidence>
<dbReference type="InterPro" id="IPR036560">
    <property type="entry name" value="MADH/AADH_L_sf"/>
</dbReference>
<keyword evidence="6 10" id="KW-0574">Periplasm</keyword>
<keyword evidence="9" id="KW-1015">Disulfide bond</keyword>
<keyword evidence="3 10" id="KW-0813">Transport</keyword>
<evidence type="ECO:0000256" key="4">
    <source>
        <dbReference type="ARBA" id="ARBA00022709"/>
    </source>
</evidence>
<comment type="pathway">
    <text evidence="10">One-carbon metabolism; methylamine degradation; formaldehyde from methylamine: step 1/1.</text>
</comment>
<evidence type="ECO:0000256" key="1">
    <source>
        <dbReference type="ARBA" id="ARBA00004418"/>
    </source>
</evidence>
<organism evidence="12 13">
    <name type="scientific">Acetobacter fallax</name>
    <dbReference type="NCBI Taxonomy" id="1737473"/>
    <lineage>
        <taxon>Bacteria</taxon>
        <taxon>Pseudomonadati</taxon>
        <taxon>Pseudomonadota</taxon>
        <taxon>Alphaproteobacteria</taxon>
        <taxon>Acetobacterales</taxon>
        <taxon>Acetobacteraceae</taxon>
        <taxon>Acetobacter</taxon>
    </lineage>
</organism>
<keyword evidence="7 10" id="KW-0249">Electron transport</keyword>
<evidence type="ECO:0000256" key="2">
    <source>
        <dbReference type="ARBA" id="ARBA00010711"/>
    </source>
</evidence>
<keyword evidence="5" id="KW-0732">Signal</keyword>
<dbReference type="RefSeq" id="WP_173577180.1">
    <property type="nucleotide sequence ID" value="NZ_WOSW01000013.1"/>
</dbReference>
<keyword evidence="4" id="KW-0824">TTQ</keyword>
<evidence type="ECO:0000256" key="9">
    <source>
        <dbReference type="ARBA" id="ARBA00023157"/>
    </source>
</evidence>
<evidence type="ECO:0000256" key="5">
    <source>
        <dbReference type="ARBA" id="ARBA00022729"/>
    </source>
</evidence>
<evidence type="ECO:0000256" key="3">
    <source>
        <dbReference type="ARBA" id="ARBA00022448"/>
    </source>
</evidence>
<comment type="subcellular location">
    <subcellularLocation>
        <location evidence="1 10">Periplasm</location>
    </subcellularLocation>
</comment>
<dbReference type="Gene3D" id="2.60.30.10">
    <property type="entry name" value="Methylamine/Aralkylamine dehydrogenase light chain"/>
    <property type="match status" value="1"/>
</dbReference>
<dbReference type="EMBL" id="WOSW01000013">
    <property type="protein sequence ID" value="NHO32591.1"/>
    <property type="molecule type" value="Genomic_DNA"/>
</dbReference>
<dbReference type="Pfam" id="PF02975">
    <property type="entry name" value="Me-amine-dh_L"/>
    <property type="match status" value="1"/>
</dbReference>
<comment type="function">
    <text evidence="10">Methylamine dehydrogenase carries out the oxidation of methylamine. Electrons are passed from methylamine dehydrogenase to amicyanin.</text>
</comment>
<dbReference type="PIRSF" id="PIRSF000192">
    <property type="entry name" value="Amine_dh_beta"/>
    <property type="match status" value="1"/>
</dbReference>
<dbReference type="SUPFAM" id="SSF57561">
    <property type="entry name" value="Methylamine dehydrogenase, L chain"/>
    <property type="match status" value="1"/>
</dbReference>
<evidence type="ECO:0000313" key="13">
    <source>
        <dbReference type="Proteomes" id="UP000615326"/>
    </source>
</evidence>
<accession>A0ABX0KC15</accession>
<comment type="similarity">
    <text evidence="2 10">Belongs to the aromatic amine dehydrogenase light chain family.</text>
</comment>
<protein>
    <recommendedName>
        <fullName evidence="10">Methylamine dehydrogenase (amicyanin)</fullName>
        <ecNumber evidence="10">1.4.9.1</ecNumber>
    </recommendedName>
</protein>
<evidence type="ECO:0000256" key="8">
    <source>
        <dbReference type="ARBA" id="ARBA00023002"/>
    </source>
</evidence>
<sequence>MGQRAAVRPVRAVSGLLDHMVEYLTRQMASHSSRRSFAGRAGAWLTFGSLIPTLPVSRAFAASPAIQARGKPKPPTPFASQAQTTDPTACNYWRYCAIDGYLCASCGGGVHSCPPGTSPSPTSWIGTCFNPADGHSYLVAYRDCCGQDACSQPPCLGMEGDQPSYRPQANNDIIWCFGTGALIYNCSTSVIVGNAT</sequence>
<evidence type="ECO:0000256" key="10">
    <source>
        <dbReference type="PIRNR" id="PIRNR000192"/>
    </source>
</evidence>
<dbReference type="InterPro" id="IPR016008">
    <property type="entry name" value="Amine_DH_Ltc"/>
</dbReference>
<evidence type="ECO:0000259" key="11">
    <source>
        <dbReference type="Pfam" id="PF02975"/>
    </source>
</evidence>
<evidence type="ECO:0000256" key="6">
    <source>
        <dbReference type="ARBA" id="ARBA00022764"/>
    </source>
</evidence>
<gene>
    <name evidence="12" type="ORF">GOB84_08460</name>
</gene>
<name>A0ABX0KC15_9PROT</name>
<keyword evidence="13" id="KW-1185">Reference proteome</keyword>
<reference evidence="12 13" key="1">
    <citation type="journal article" date="2020" name="Int. J. Syst. Evol. Microbiol.">
        <title>Novel acetic acid bacteria from cider fermentations: Acetobacter conturbans sp. nov. and Acetobacter fallax sp. nov.</title>
        <authorList>
            <person name="Sombolestani A.S."/>
            <person name="Cleenwerck I."/>
            <person name="Cnockaert M."/>
            <person name="Borremans W."/>
            <person name="Wieme A.D."/>
            <person name="De Vuyst L."/>
            <person name="Vandamme P."/>
        </authorList>
    </citation>
    <scope>NUCLEOTIDE SEQUENCE [LARGE SCALE GENOMIC DNA]</scope>
    <source>
        <strain evidence="12 13">LMG 1637</strain>
    </source>
</reference>
<dbReference type="Proteomes" id="UP000615326">
    <property type="component" value="Unassembled WGS sequence"/>
</dbReference>
<proteinExistence type="inferred from homology"/>